<sequence>MNYPSLAPDQIAILGPANNAASETRDVIRKFHEAFDRHDPQAMEALVADDCVIENTNPAPNGARLLGKAACLANWQGLASSTSARFVREEVFVVGERAVIRWRYCWGTDDASSIRGINLMRVCGGRIVEAMGYVKGT</sequence>
<feature type="domain" description="SnoaL-like" evidence="1">
    <location>
        <begin position="28"/>
        <end position="129"/>
    </location>
</feature>
<dbReference type="Pfam" id="PF12680">
    <property type="entry name" value="SnoaL_2"/>
    <property type="match status" value="1"/>
</dbReference>
<dbReference type="EMBL" id="JBHSMM010000007">
    <property type="protein sequence ID" value="MFC5441577.1"/>
    <property type="molecule type" value="Genomic_DNA"/>
</dbReference>
<comment type="caution">
    <text evidence="2">The sequence shown here is derived from an EMBL/GenBank/DDBJ whole genome shotgun (WGS) entry which is preliminary data.</text>
</comment>
<dbReference type="SUPFAM" id="SSF54427">
    <property type="entry name" value="NTF2-like"/>
    <property type="match status" value="1"/>
</dbReference>
<evidence type="ECO:0000313" key="2">
    <source>
        <dbReference type="EMBL" id="MFC5441577.1"/>
    </source>
</evidence>
<evidence type="ECO:0000313" key="3">
    <source>
        <dbReference type="Proteomes" id="UP001596018"/>
    </source>
</evidence>
<dbReference type="Proteomes" id="UP001596018">
    <property type="component" value="Unassembled WGS sequence"/>
</dbReference>
<accession>A0ABW0JZI9</accession>
<proteinExistence type="predicted"/>
<organism evidence="2 3">
    <name type="scientific">Rhodanobacter ginsenosidimutans</name>
    <dbReference type="NCBI Taxonomy" id="490571"/>
    <lineage>
        <taxon>Bacteria</taxon>
        <taxon>Pseudomonadati</taxon>
        <taxon>Pseudomonadota</taxon>
        <taxon>Gammaproteobacteria</taxon>
        <taxon>Lysobacterales</taxon>
        <taxon>Rhodanobacteraceae</taxon>
        <taxon>Rhodanobacter</taxon>
    </lineage>
</organism>
<dbReference type="InterPro" id="IPR032710">
    <property type="entry name" value="NTF2-like_dom_sf"/>
</dbReference>
<protein>
    <submittedName>
        <fullName evidence="2">Nuclear transport factor 2 family protein</fullName>
    </submittedName>
</protein>
<dbReference type="Gene3D" id="3.10.450.50">
    <property type="match status" value="1"/>
</dbReference>
<dbReference type="RefSeq" id="WP_377342238.1">
    <property type="nucleotide sequence ID" value="NZ_JALBWS010000007.1"/>
</dbReference>
<keyword evidence="3" id="KW-1185">Reference proteome</keyword>
<gene>
    <name evidence="2" type="ORF">ACFPK0_16310</name>
</gene>
<reference evidence="3" key="1">
    <citation type="journal article" date="2019" name="Int. J. Syst. Evol. Microbiol.">
        <title>The Global Catalogue of Microorganisms (GCM) 10K type strain sequencing project: providing services to taxonomists for standard genome sequencing and annotation.</title>
        <authorList>
            <consortium name="The Broad Institute Genomics Platform"/>
            <consortium name="The Broad Institute Genome Sequencing Center for Infectious Disease"/>
            <person name="Wu L."/>
            <person name="Ma J."/>
        </authorList>
    </citation>
    <scope>NUCLEOTIDE SEQUENCE [LARGE SCALE GENOMIC DNA]</scope>
    <source>
        <strain evidence="3">KACC 12822</strain>
    </source>
</reference>
<dbReference type="InterPro" id="IPR037401">
    <property type="entry name" value="SnoaL-like"/>
</dbReference>
<evidence type="ECO:0000259" key="1">
    <source>
        <dbReference type="Pfam" id="PF12680"/>
    </source>
</evidence>
<name>A0ABW0JZI9_9GAMM</name>